<dbReference type="InterPro" id="IPR036179">
    <property type="entry name" value="Ig-like_dom_sf"/>
</dbReference>
<dbReference type="InterPro" id="IPR032675">
    <property type="entry name" value="LRR_dom_sf"/>
</dbReference>
<dbReference type="SMART" id="SM00409">
    <property type="entry name" value="IG"/>
    <property type="match status" value="1"/>
</dbReference>
<dbReference type="SMART" id="SM00082">
    <property type="entry name" value="LRRCT"/>
    <property type="match status" value="1"/>
</dbReference>
<dbReference type="SUPFAM" id="SSF48726">
    <property type="entry name" value="Immunoglobulin"/>
    <property type="match status" value="1"/>
</dbReference>
<feature type="compositionally biased region" description="Acidic residues" evidence="5">
    <location>
        <begin position="749"/>
        <end position="759"/>
    </location>
</feature>
<dbReference type="SUPFAM" id="SSF52058">
    <property type="entry name" value="L domain-like"/>
    <property type="match status" value="1"/>
</dbReference>
<evidence type="ECO:0000259" key="8">
    <source>
        <dbReference type="PROSITE" id="PS50835"/>
    </source>
</evidence>
<keyword evidence="6" id="KW-1133">Transmembrane helix</keyword>
<evidence type="ECO:0000313" key="10">
    <source>
        <dbReference type="Proteomes" id="UP001461498"/>
    </source>
</evidence>
<proteinExistence type="predicted"/>
<dbReference type="EMBL" id="JAPXFL010000014">
    <property type="protein sequence ID" value="KAK9497448.1"/>
    <property type="molecule type" value="Genomic_DNA"/>
</dbReference>
<keyword evidence="4" id="KW-1015">Disulfide bond</keyword>
<reference evidence="9 10" key="1">
    <citation type="submission" date="2022-12" db="EMBL/GenBank/DDBJ databases">
        <title>Chromosome-level genome assembly of true bugs.</title>
        <authorList>
            <person name="Ma L."/>
            <person name="Li H."/>
        </authorList>
    </citation>
    <scope>NUCLEOTIDE SEQUENCE [LARGE SCALE GENOMIC DNA]</scope>
    <source>
        <strain evidence="9">Lab_2022b</strain>
    </source>
</reference>
<dbReference type="PROSITE" id="PS51450">
    <property type="entry name" value="LRR"/>
    <property type="match status" value="1"/>
</dbReference>
<accession>A0AAW1CKX2</accession>
<evidence type="ECO:0000256" key="4">
    <source>
        <dbReference type="ARBA" id="ARBA00023157"/>
    </source>
</evidence>
<comment type="caution">
    <text evidence="9">The sequence shown here is derived from an EMBL/GenBank/DDBJ whole genome shotgun (WGS) entry which is preliminary data.</text>
</comment>
<gene>
    <name evidence="9" type="ORF">O3M35_004157</name>
</gene>
<feature type="region of interest" description="Disordered" evidence="5">
    <location>
        <begin position="594"/>
        <end position="618"/>
    </location>
</feature>
<evidence type="ECO:0000256" key="6">
    <source>
        <dbReference type="SAM" id="Phobius"/>
    </source>
</evidence>
<feature type="compositionally biased region" description="Polar residues" evidence="5">
    <location>
        <begin position="646"/>
        <end position="662"/>
    </location>
</feature>
<dbReference type="PANTHER" id="PTHR45712:SF22">
    <property type="entry name" value="INSULIN-LIKE GROWTH FACTOR-BINDING PROTEIN COMPLEX ACID LABILE SUBUNIT"/>
    <property type="match status" value="1"/>
</dbReference>
<keyword evidence="6" id="KW-0812">Transmembrane</keyword>
<keyword evidence="6" id="KW-0472">Membrane</keyword>
<feature type="domain" description="Ig-like" evidence="8">
    <location>
        <begin position="268"/>
        <end position="365"/>
    </location>
</feature>
<dbReference type="InterPro" id="IPR050333">
    <property type="entry name" value="SLRP"/>
</dbReference>
<evidence type="ECO:0000256" key="1">
    <source>
        <dbReference type="ARBA" id="ARBA00022614"/>
    </source>
</evidence>
<organism evidence="9 10">
    <name type="scientific">Rhynocoris fuscipes</name>
    <dbReference type="NCBI Taxonomy" id="488301"/>
    <lineage>
        <taxon>Eukaryota</taxon>
        <taxon>Metazoa</taxon>
        <taxon>Ecdysozoa</taxon>
        <taxon>Arthropoda</taxon>
        <taxon>Hexapoda</taxon>
        <taxon>Insecta</taxon>
        <taxon>Pterygota</taxon>
        <taxon>Neoptera</taxon>
        <taxon>Paraneoptera</taxon>
        <taxon>Hemiptera</taxon>
        <taxon>Heteroptera</taxon>
        <taxon>Panheteroptera</taxon>
        <taxon>Cimicomorpha</taxon>
        <taxon>Reduviidae</taxon>
        <taxon>Harpactorinae</taxon>
        <taxon>Harpactorini</taxon>
        <taxon>Rhynocoris</taxon>
    </lineage>
</organism>
<keyword evidence="1" id="KW-0433">Leucine-rich repeat</keyword>
<dbReference type="InterPro" id="IPR013783">
    <property type="entry name" value="Ig-like_fold"/>
</dbReference>
<protein>
    <recommendedName>
        <fullName evidence="8">Ig-like domain-containing protein</fullName>
    </recommendedName>
</protein>
<evidence type="ECO:0000256" key="7">
    <source>
        <dbReference type="SAM" id="SignalP"/>
    </source>
</evidence>
<feature type="compositionally biased region" description="Basic and acidic residues" evidence="5">
    <location>
        <begin position="498"/>
        <end position="519"/>
    </location>
</feature>
<evidence type="ECO:0000256" key="2">
    <source>
        <dbReference type="ARBA" id="ARBA00022729"/>
    </source>
</evidence>
<dbReference type="SMART" id="SM00369">
    <property type="entry name" value="LRR_TYP"/>
    <property type="match status" value="5"/>
</dbReference>
<keyword evidence="3" id="KW-0677">Repeat</keyword>
<dbReference type="InterPro" id="IPR003599">
    <property type="entry name" value="Ig_sub"/>
</dbReference>
<dbReference type="PANTHER" id="PTHR45712">
    <property type="entry name" value="AGAP008170-PA"/>
    <property type="match status" value="1"/>
</dbReference>
<dbReference type="Pfam" id="PF13855">
    <property type="entry name" value="LRR_8"/>
    <property type="match status" value="1"/>
</dbReference>
<dbReference type="InterPro" id="IPR003591">
    <property type="entry name" value="Leu-rich_rpt_typical-subtyp"/>
</dbReference>
<dbReference type="InterPro" id="IPR007110">
    <property type="entry name" value="Ig-like_dom"/>
</dbReference>
<dbReference type="AlphaFoldDB" id="A0AAW1CKX2"/>
<feature type="signal peptide" evidence="7">
    <location>
        <begin position="1"/>
        <end position="22"/>
    </location>
</feature>
<dbReference type="PROSITE" id="PS50835">
    <property type="entry name" value="IG_LIKE"/>
    <property type="match status" value="1"/>
</dbReference>
<feature type="region of interest" description="Disordered" evidence="5">
    <location>
        <begin position="640"/>
        <end position="759"/>
    </location>
</feature>
<feature type="region of interest" description="Disordered" evidence="5">
    <location>
        <begin position="422"/>
        <end position="475"/>
    </location>
</feature>
<dbReference type="InterPro" id="IPR001611">
    <property type="entry name" value="Leu-rich_rpt"/>
</dbReference>
<dbReference type="Gene3D" id="3.80.10.10">
    <property type="entry name" value="Ribonuclease Inhibitor"/>
    <property type="match status" value="2"/>
</dbReference>
<dbReference type="Proteomes" id="UP001461498">
    <property type="component" value="Unassembled WGS sequence"/>
</dbReference>
<sequence>MSLIGLATAVAMLLVAESGTGAQEASDWSNCVGKCKCKWVSGRKTAECSNADLTSIPDTLSPEIQHVNLSKNSFVKLQADAFKSVGLVHLHKIYLRECKIRDINKDAFRGLQILIELDLSENNILTLHPGTFRDNIRLRLLYLNHNPIQKLEDGLFANMTFLQTVDFRECELSHIGYRTFTNVSSLNHLLLDGNKLTHLKLSVVEKLVKLRSLGLIRNPWRCDCYLRAFRDWVIERNLYVQGTSCVEPMRLQDKNWNEISSEKFACKPQIIYPPVGTEIRATSEDVTLSCKVAGNPLPKVNWFFNSVIITNDTKTKYGDLRYTITSSGDTTRWINITVNRVRSKDHGEFRCVAESPGGIDERKVSLIVDNSGLDGFYSGGNGTSDSWPLLIGLITGFVALLIIAIICFCCLCRKCQNDSLSPLHHGKKSPGNGLSPNGEISRHPSGTNDQEKSLLAVNPVQKPPRRYESQISPAGGAELSELNRNLLDDGSIIAGGNDDDRSVESLDDIPLKSREKLDTEYPPDLIAFPGRGRQNNVSPGSSTSTALQGDGNTPGSRHPLVGSPPPILHSPLYQQFGTLPYARAGSPYSVSGLGSAAKPGYVTIPRRPRVPSWTGSAPPTSCILDQSTDINLPQPVYDNLGPRTTADGSSVLSLNKTDNEVGTQPRRRQSHEPARPFSPLSPPAYVPDDLRRWGTISTTTPLRRSGSADGQFIPLHSSTLQHPSKAIKVAPKPPPKPIKVTNTSQGPLYEDEGEDGTEV</sequence>
<evidence type="ECO:0000313" key="9">
    <source>
        <dbReference type="EMBL" id="KAK9497448.1"/>
    </source>
</evidence>
<feature type="compositionally biased region" description="Polar residues" evidence="5">
    <location>
        <begin position="533"/>
        <end position="555"/>
    </location>
</feature>
<dbReference type="GO" id="GO:0071944">
    <property type="term" value="C:cell periphery"/>
    <property type="evidence" value="ECO:0007669"/>
    <property type="project" value="UniProtKB-ARBA"/>
</dbReference>
<feature type="chain" id="PRO_5043934574" description="Ig-like domain-containing protein" evidence="7">
    <location>
        <begin position="23"/>
        <end position="759"/>
    </location>
</feature>
<name>A0AAW1CKX2_9HEMI</name>
<dbReference type="InterPro" id="IPR000483">
    <property type="entry name" value="Cys-rich_flank_reg_C"/>
</dbReference>
<evidence type="ECO:0000256" key="5">
    <source>
        <dbReference type="SAM" id="MobiDB-lite"/>
    </source>
</evidence>
<keyword evidence="2 7" id="KW-0732">Signal</keyword>
<evidence type="ECO:0000256" key="3">
    <source>
        <dbReference type="ARBA" id="ARBA00022737"/>
    </source>
</evidence>
<feature type="region of interest" description="Disordered" evidence="5">
    <location>
        <begin position="493"/>
        <end position="569"/>
    </location>
</feature>
<dbReference type="Gene3D" id="2.60.40.10">
    <property type="entry name" value="Immunoglobulins"/>
    <property type="match status" value="1"/>
</dbReference>
<keyword evidence="10" id="KW-1185">Reference proteome</keyword>
<dbReference type="Pfam" id="PF13927">
    <property type="entry name" value="Ig_3"/>
    <property type="match status" value="1"/>
</dbReference>
<dbReference type="FunFam" id="3.80.10.10:FF:000082">
    <property type="entry name" value="Leucine-rich repeat-containing 24"/>
    <property type="match status" value="1"/>
</dbReference>
<feature type="transmembrane region" description="Helical" evidence="6">
    <location>
        <begin position="387"/>
        <end position="411"/>
    </location>
</feature>